<evidence type="ECO:0000259" key="6">
    <source>
        <dbReference type="SMART" id="SM00226"/>
    </source>
</evidence>
<dbReference type="SUPFAM" id="SSF52788">
    <property type="entry name" value="Phosphotyrosine protein phosphatases I"/>
    <property type="match status" value="1"/>
</dbReference>
<dbReference type="PANTHER" id="PTHR11717">
    <property type="entry name" value="LOW MOLECULAR WEIGHT PROTEIN TYROSINE PHOSPHATASE"/>
    <property type="match status" value="1"/>
</dbReference>
<dbReference type="Gene3D" id="3.40.50.2300">
    <property type="match status" value="1"/>
</dbReference>
<proteinExistence type="inferred from homology"/>
<evidence type="ECO:0000256" key="4">
    <source>
        <dbReference type="ARBA" id="ARBA00022912"/>
    </source>
</evidence>
<dbReference type="Proteomes" id="UP000243606">
    <property type="component" value="Unassembled WGS sequence"/>
</dbReference>
<dbReference type="InterPro" id="IPR050438">
    <property type="entry name" value="LMW_PTPase"/>
</dbReference>
<evidence type="ECO:0000313" key="7">
    <source>
        <dbReference type="EMBL" id="SFH75642.1"/>
    </source>
</evidence>
<evidence type="ECO:0000256" key="2">
    <source>
        <dbReference type="ARBA" id="ARBA00013064"/>
    </source>
</evidence>
<dbReference type="InterPro" id="IPR036196">
    <property type="entry name" value="Ptyr_pPase_sf"/>
</dbReference>
<evidence type="ECO:0000313" key="8">
    <source>
        <dbReference type="Proteomes" id="UP000243606"/>
    </source>
</evidence>
<protein>
    <recommendedName>
        <fullName evidence="2">protein-tyrosine-phosphatase</fullName>
        <ecNumber evidence="2">3.1.3.48</ecNumber>
    </recommendedName>
</protein>
<dbReference type="Pfam" id="PF01451">
    <property type="entry name" value="LMWPc"/>
    <property type="match status" value="1"/>
</dbReference>
<dbReference type="EC" id="3.1.3.48" evidence="2"/>
<organism evidence="7 8">
    <name type="scientific">Pseudomonas guineae</name>
    <dbReference type="NCBI Taxonomy" id="425504"/>
    <lineage>
        <taxon>Bacteria</taxon>
        <taxon>Pseudomonadati</taxon>
        <taxon>Pseudomonadota</taxon>
        <taxon>Gammaproteobacteria</taxon>
        <taxon>Pseudomonadales</taxon>
        <taxon>Pseudomonadaceae</taxon>
        <taxon>Pseudomonas</taxon>
    </lineage>
</organism>
<dbReference type="RefSeq" id="WP_090238146.1">
    <property type="nucleotide sequence ID" value="NZ_FOQL01000001.1"/>
</dbReference>
<dbReference type="STRING" id="425504.SAMN05216206_0146"/>
<dbReference type="AlphaFoldDB" id="A0A1I3CM97"/>
<keyword evidence="3" id="KW-0378">Hydrolase</keyword>
<dbReference type="InterPro" id="IPR017867">
    <property type="entry name" value="Tyr_phospatase_low_mol_wt"/>
</dbReference>
<feature type="active site" description="Nucleophile" evidence="5">
    <location>
        <position position="7"/>
    </location>
</feature>
<comment type="similarity">
    <text evidence="1">Belongs to the low molecular weight phosphotyrosine protein phosphatase family.</text>
</comment>
<dbReference type="CDD" id="cd16343">
    <property type="entry name" value="LMWPTP"/>
    <property type="match status" value="1"/>
</dbReference>
<dbReference type="EMBL" id="FOQL01000001">
    <property type="protein sequence ID" value="SFH75642.1"/>
    <property type="molecule type" value="Genomic_DNA"/>
</dbReference>
<feature type="domain" description="Phosphotyrosine protein phosphatase I" evidence="6">
    <location>
        <begin position="1"/>
        <end position="149"/>
    </location>
</feature>
<accession>A0A1I3CM97</accession>
<dbReference type="PANTHER" id="PTHR11717:SF7">
    <property type="entry name" value="LOW MOLECULAR WEIGHT PHOSPHOTYROSINE PROTEIN PHOSPHATASE"/>
    <property type="match status" value="1"/>
</dbReference>
<reference evidence="8" key="1">
    <citation type="submission" date="2016-10" db="EMBL/GenBank/DDBJ databases">
        <authorList>
            <person name="Varghese N."/>
            <person name="Submissions S."/>
        </authorList>
    </citation>
    <scope>NUCLEOTIDE SEQUENCE [LARGE SCALE GENOMIC DNA]</scope>
    <source>
        <strain evidence="8">LMG 24016</strain>
    </source>
</reference>
<dbReference type="GO" id="GO:0004725">
    <property type="term" value="F:protein tyrosine phosphatase activity"/>
    <property type="evidence" value="ECO:0007669"/>
    <property type="project" value="UniProtKB-EC"/>
</dbReference>
<keyword evidence="4" id="KW-0904">Protein phosphatase</keyword>
<dbReference type="SMART" id="SM00226">
    <property type="entry name" value="LMWPc"/>
    <property type="match status" value="1"/>
</dbReference>
<evidence type="ECO:0000256" key="1">
    <source>
        <dbReference type="ARBA" id="ARBA00011063"/>
    </source>
</evidence>
<feature type="active site" description="Proton donor" evidence="5">
    <location>
        <position position="123"/>
    </location>
</feature>
<dbReference type="PRINTS" id="PR00719">
    <property type="entry name" value="LMWPTPASE"/>
</dbReference>
<dbReference type="FunFam" id="3.40.50.2300:FF:000113">
    <property type="entry name" value="Low molecular weight protein-tyrosine-phosphatase"/>
    <property type="match status" value="1"/>
</dbReference>
<name>A0A1I3CM97_9PSED</name>
<evidence type="ECO:0000256" key="3">
    <source>
        <dbReference type="ARBA" id="ARBA00022801"/>
    </source>
</evidence>
<dbReference type="OrthoDB" id="9784339at2"/>
<evidence type="ECO:0000256" key="5">
    <source>
        <dbReference type="PIRSR" id="PIRSR617867-1"/>
    </source>
</evidence>
<dbReference type="InterPro" id="IPR023485">
    <property type="entry name" value="Ptyr_pPase"/>
</dbReference>
<sequence length="154" mass="17078">MRVLFVCLGNICRSPTAEGVLRHKLREAGLAARIEVDSAGTGDWHVGKAADVRTRQAAQQRGYDLSALRGRQATAEDFHAFDLILAMDNSNLRNLQQLRPGNAPAELDLFLRRYQLELDEVPDPYYGGEAGFTQVLDLIEQACDALVLELKGRL</sequence>
<feature type="active site" description="Nucleophile" evidence="5">
    <location>
        <position position="13"/>
    </location>
</feature>
<gene>
    <name evidence="7" type="ORF">SAMN05216206_0146</name>
</gene>
<keyword evidence="8" id="KW-1185">Reference proteome</keyword>